<sequence>MGGSPMDLFSTRKYKDELPIDTINRIRNILTELGLLTVETGWQNSADGFYSINLNIANTDLRTNGKGTTQHYALASAYGELMERLQNQSFFRLNKDLSKKSLEYKGFYYAPDEKNLSLDAFMNSKEDWIKEQMAKINGTIDKKELLEKWKLISYEDTPSDFIGLPYLNIINNKISHIPIKMISKMYMSNGMCGGNTVEEALVQGLSEVFERYVNKEIIKNRITPPTIPVSYLEKFPKIKNMISQIESSGNYEVIVKDCSLGEGYPVVGVIYINKDDQTYFIKFGAHPIFEIALERTLTELLQGQDIRSMRGVTEYTYKTEIEDEEDNIIGIFVDGSGFYPAEIFNPNFSYDFKEFEDHRPSSNKEMLRYLVNLLKKKGYNVFIRDVSFLGFPSFHIIVPRFSEIYELDNIKAIDDYGNYNKIKRYIRNLENISKEEMKEMMDFFHNSNYNSEASITQLLNLPVKNIFPWYYVKIDLFIAALYYKDGDYVKAHEAMSKYINNMEQNLYNKMEKTYYKCARDYVGTKIDGLDEEDTIKRLSTFYPVSIIYGVIGDFGNPEKILSRYGQMECWNCKECDLREHCLYEEMEKVYKRLKDKYVENPINQNKLKETLNMA</sequence>
<gene>
    <name evidence="2" type="ORF">CCE28_14835</name>
</gene>
<accession>A0A267MI09</accession>
<dbReference type="AlphaFoldDB" id="A0A267MI09"/>
<dbReference type="PANTHER" id="PTHR37809:SF1">
    <property type="entry name" value="RIBOSOMAL PROTEIN S12 METHYLTHIOTRANSFERASE ACCESSORY FACTOR YCAO"/>
    <property type="match status" value="1"/>
</dbReference>
<dbReference type="PANTHER" id="PTHR37809">
    <property type="entry name" value="RIBOSOMAL PROTEIN S12 METHYLTHIOTRANSFERASE ACCESSORY FACTOR YCAO"/>
    <property type="match status" value="1"/>
</dbReference>
<protein>
    <recommendedName>
        <fullName evidence="1">YcaO domain-containing protein</fullName>
    </recommendedName>
</protein>
<dbReference type="InterPro" id="IPR003776">
    <property type="entry name" value="YcaO-like_dom"/>
</dbReference>
<dbReference type="Pfam" id="PF02624">
    <property type="entry name" value="YcaO"/>
    <property type="match status" value="1"/>
</dbReference>
<dbReference type="Gene3D" id="3.30.40.250">
    <property type="match status" value="1"/>
</dbReference>
<evidence type="ECO:0000259" key="1">
    <source>
        <dbReference type="PROSITE" id="PS51664"/>
    </source>
</evidence>
<evidence type="ECO:0000313" key="2">
    <source>
        <dbReference type="EMBL" id="PAB58568.1"/>
    </source>
</evidence>
<dbReference type="Proteomes" id="UP000216024">
    <property type="component" value="Unassembled WGS sequence"/>
</dbReference>
<dbReference type="OrthoDB" id="9761274at2"/>
<reference evidence="2 3" key="1">
    <citation type="submission" date="2017-06" db="EMBL/GenBank/DDBJ databases">
        <title>Draft genome sequence of anaerobic fermentative bacterium Anaeromicrobium sediminis DY2726D isolated from West Pacific Ocean sediments.</title>
        <authorList>
            <person name="Zeng X."/>
        </authorList>
    </citation>
    <scope>NUCLEOTIDE SEQUENCE [LARGE SCALE GENOMIC DNA]</scope>
    <source>
        <strain evidence="2 3">DY2726D</strain>
    </source>
</reference>
<dbReference type="Gene3D" id="3.30.1330.230">
    <property type="match status" value="1"/>
</dbReference>
<dbReference type="NCBIfam" id="TIGR00702">
    <property type="entry name" value="YcaO-type kinase domain"/>
    <property type="match status" value="1"/>
</dbReference>
<dbReference type="Gene3D" id="3.30.160.660">
    <property type="match status" value="1"/>
</dbReference>
<proteinExistence type="predicted"/>
<feature type="domain" description="YcaO" evidence="1">
    <location>
        <begin position="65"/>
        <end position="445"/>
    </location>
</feature>
<organism evidence="2 3">
    <name type="scientific">Anaeromicrobium sediminis</name>
    <dbReference type="NCBI Taxonomy" id="1478221"/>
    <lineage>
        <taxon>Bacteria</taxon>
        <taxon>Bacillati</taxon>
        <taxon>Bacillota</taxon>
        <taxon>Clostridia</taxon>
        <taxon>Peptostreptococcales</taxon>
        <taxon>Thermotaleaceae</taxon>
        <taxon>Anaeromicrobium</taxon>
    </lineage>
</organism>
<comment type="caution">
    <text evidence="2">The sequence shown here is derived from an EMBL/GenBank/DDBJ whole genome shotgun (WGS) entry which is preliminary data.</text>
</comment>
<keyword evidence="3" id="KW-1185">Reference proteome</keyword>
<name>A0A267MI09_9FIRM</name>
<evidence type="ECO:0000313" key="3">
    <source>
        <dbReference type="Proteomes" id="UP000216024"/>
    </source>
</evidence>
<dbReference type="PROSITE" id="PS51664">
    <property type="entry name" value="YCAO"/>
    <property type="match status" value="1"/>
</dbReference>
<dbReference type="EMBL" id="NIBG01000014">
    <property type="protein sequence ID" value="PAB58568.1"/>
    <property type="molecule type" value="Genomic_DNA"/>
</dbReference>